<dbReference type="InterPro" id="IPR015590">
    <property type="entry name" value="Aldehyde_DH_dom"/>
</dbReference>
<evidence type="ECO:0000256" key="1">
    <source>
        <dbReference type="ARBA" id="ARBA00023002"/>
    </source>
</evidence>
<sequence>MPRKGVVVVSPTPDTASRLDVISTICQRLLDEAAGLEDAAVDLLPFPRQVIRADLALAVSRLEAFAGIIPRLAGRRPLGRVALALPGNAILSNPLATIAASHLTGNKTLVRLPRRRRAWAEVLSGLVGDVAEFIDHDGAGFLSYAMHQPEIDALMAFGDDAWAAGYETLARVTGTKLIFEGPGKDPFLVLCPALVDEAARAAVEAGTFNAGQACTSPERFYVVSAAYDDFVERVTDLVRELNAGDPKDAETQIGPLAPVVAQRIEEQMQDAVGKGAVVLNTGLRKPMNVNGEERVLVPPIVVAGADHRMTVMREETFGPVIAIQRVGSIPEALELAESSPYGLSATAFGRVAGVAERLERSHGQVFIEETWLSRRRKRPLAPYGGRRRSGWVWEWQDEQFVRRDGPRHNFLEFSRS</sequence>
<protein>
    <submittedName>
        <fullName evidence="3">Aldehyde dehydrogenase</fullName>
    </submittedName>
</protein>
<dbReference type="SUPFAM" id="SSF53720">
    <property type="entry name" value="ALDH-like"/>
    <property type="match status" value="1"/>
</dbReference>
<evidence type="ECO:0000313" key="4">
    <source>
        <dbReference type="Proteomes" id="UP001515943"/>
    </source>
</evidence>
<name>A0ABX1FTN2_9PSEU</name>
<organism evidence="3 4">
    <name type="scientific">Lentzea indica</name>
    <dbReference type="NCBI Taxonomy" id="2604800"/>
    <lineage>
        <taxon>Bacteria</taxon>
        <taxon>Bacillati</taxon>
        <taxon>Actinomycetota</taxon>
        <taxon>Actinomycetes</taxon>
        <taxon>Pseudonocardiales</taxon>
        <taxon>Pseudonocardiaceae</taxon>
        <taxon>Lentzea</taxon>
    </lineage>
</organism>
<reference evidence="3 4" key="1">
    <citation type="submission" date="2019-08" db="EMBL/GenBank/DDBJ databases">
        <title>Lentzea from Indian Himalayas.</title>
        <authorList>
            <person name="Mandal S."/>
            <person name="Mallick Gupta A."/>
            <person name="Maiti P.K."/>
            <person name="Sarkar J."/>
            <person name="Mandal S."/>
        </authorList>
    </citation>
    <scope>NUCLEOTIDE SEQUENCE [LARGE SCALE GENOMIC DNA]</scope>
    <source>
        <strain evidence="3 4">PSKA42</strain>
    </source>
</reference>
<evidence type="ECO:0000313" key="3">
    <source>
        <dbReference type="EMBL" id="NKE62395.1"/>
    </source>
</evidence>
<keyword evidence="1" id="KW-0560">Oxidoreductase</keyword>
<accession>A0ABX1FTN2</accession>
<comment type="caution">
    <text evidence="3">The sequence shown here is derived from an EMBL/GenBank/DDBJ whole genome shotgun (WGS) entry which is preliminary data.</text>
</comment>
<dbReference type="InterPro" id="IPR016163">
    <property type="entry name" value="Ald_DH_C"/>
</dbReference>
<feature type="domain" description="Aldehyde dehydrogenase" evidence="2">
    <location>
        <begin position="74"/>
        <end position="391"/>
    </location>
</feature>
<gene>
    <name evidence="3" type="ORF">FXN61_38940</name>
</gene>
<evidence type="ECO:0000259" key="2">
    <source>
        <dbReference type="Pfam" id="PF00171"/>
    </source>
</evidence>
<dbReference type="Pfam" id="PF00171">
    <property type="entry name" value="Aldedh"/>
    <property type="match status" value="1"/>
</dbReference>
<dbReference type="InterPro" id="IPR016161">
    <property type="entry name" value="Ald_DH/histidinol_DH"/>
</dbReference>
<dbReference type="Proteomes" id="UP001515943">
    <property type="component" value="Unassembled WGS sequence"/>
</dbReference>
<dbReference type="PANTHER" id="PTHR11699">
    <property type="entry name" value="ALDEHYDE DEHYDROGENASE-RELATED"/>
    <property type="match status" value="1"/>
</dbReference>
<dbReference type="Gene3D" id="3.40.309.10">
    <property type="entry name" value="Aldehyde Dehydrogenase, Chain A, domain 2"/>
    <property type="match status" value="1"/>
</dbReference>
<keyword evidence="4" id="KW-1185">Reference proteome</keyword>
<proteinExistence type="predicted"/>
<dbReference type="EMBL" id="VSRL01000246">
    <property type="protein sequence ID" value="NKE62395.1"/>
    <property type="molecule type" value="Genomic_DNA"/>
</dbReference>
<dbReference type="Gene3D" id="3.40.605.10">
    <property type="entry name" value="Aldehyde Dehydrogenase, Chain A, domain 1"/>
    <property type="match status" value="1"/>
</dbReference>
<dbReference type="InterPro" id="IPR016162">
    <property type="entry name" value="Ald_DH_N"/>
</dbReference>